<dbReference type="EC" id="5.6.2.4" evidence="11"/>
<keyword evidence="9" id="KW-0238">DNA-binding</keyword>
<evidence type="ECO:0000256" key="10">
    <source>
        <dbReference type="ARBA" id="ARBA00023235"/>
    </source>
</evidence>
<dbReference type="GO" id="GO:0006269">
    <property type="term" value="P:DNA replication, synthesis of primer"/>
    <property type="evidence" value="ECO:0007669"/>
    <property type="project" value="UniProtKB-KW"/>
</dbReference>
<keyword evidence="1" id="KW-0639">Primosome</keyword>
<evidence type="ECO:0000256" key="2">
    <source>
        <dbReference type="ARBA" id="ARBA00022705"/>
    </source>
</evidence>
<dbReference type="GO" id="GO:0043138">
    <property type="term" value="F:3'-5' DNA helicase activity"/>
    <property type="evidence" value="ECO:0007669"/>
    <property type="project" value="UniProtKB-EC"/>
</dbReference>
<dbReference type="PROSITE" id="PS51192">
    <property type="entry name" value="HELICASE_ATP_BIND_1"/>
    <property type="match status" value="1"/>
</dbReference>
<dbReference type="EMBL" id="UINC01137528">
    <property type="protein sequence ID" value="SVD22920.1"/>
    <property type="molecule type" value="Genomic_DNA"/>
</dbReference>
<evidence type="ECO:0000256" key="11">
    <source>
        <dbReference type="ARBA" id="ARBA00034808"/>
    </source>
</evidence>
<sequence length="300" mass="34285">GVSGSGKTMVYIDLIKSAILKNKSIIVLVPEIALIMGAYNVLNKFFPDYVIIWHSKMKQTEKKRTLNKIKNKQGSIVVSTRSGLFLPFNNLGLIVVDEEQESSYKQDSKSPYYHARDVAIMRAKFSCSNIILISSSPSLESYLSCKNKNFSIYKLKDRFNKYKLPDVTIINMKNKENYGKGYGMISRELFDNITTNLNSGEQILLLHNRFGPQIKIFEKLLIDLFPNATIARYDRETIQKNNFYTILNNFHENKINILLGTQMIAKSIDFKNVTLVGILNADLGLNLPDFRSDEKLFQLA</sequence>
<feature type="non-terminal residue" evidence="14">
    <location>
        <position position="300"/>
    </location>
</feature>
<evidence type="ECO:0000256" key="5">
    <source>
        <dbReference type="ARBA" id="ARBA00022801"/>
    </source>
</evidence>
<dbReference type="GO" id="GO:1990077">
    <property type="term" value="C:primosome complex"/>
    <property type="evidence" value="ECO:0007669"/>
    <property type="project" value="UniProtKB-KW"/>
</dbReference>
<dbReference type="InterPro" id="IPR011545">
    <property type="entry name" value="DEAD/DEAH_box_helicase_dom"/>
</dbReference>
<dbReference type="GO" id="GO:0006270">
    <property type="term" value="P:DNA replication initiation"/>
    <property type="evidence" value="ECO:0007669"/>
    <property type="project" value="TreeGrafter"/>
</dbReference>
<organism evidence="14">
    <name type="scientific">marine metagenome</name>
    <dbReference type="NCBI Taxonomy" id="408172"/>
    <lineage>
        <taxon>unclassified sequences</taxon>
        <taxon>metagenomes</taxon>
        <taxon>ecological metagenomes</taxon>
    </lineage>
</organism>
<dbReference type="FunFam" id="3.40.50.300:FF:000489">
    <property type="entry name" value="Primosome assembly protein PriA"/>
    <property type="match status" value="1"/>
</dbReference>
<dbReference type="Pfam" id="PF00271">
    <property type="entry name" value="Helicase_C"/>
    <property type="match status" value="1"/>
</dbReference>
<protein>
    <recommendedName>
        <fullName evidence="11">DNA 3'-5' helicase</fullName>
        <ecNumber evidence="11">5.6.2.4</ecNumber>
    </recommendedName>
</protein>
<evidence type="ECO:0000313" key="14">
    <source>
        <dbReference type="EMBL" id="SVD22920.1"/>
    </source>
</evidence>
<dbReference type="GO" id="GO:0005524">
    <property type="term" value="F:ATP binding"/>
    <property type="evidence" value="ECO:0007669"/>
    <property type="project" value="UniProtKB-KW"/>
</dbReference>
<dbReference type="PANTHER" id="PTHR30580">
    <property type="entry name" value="PRIMOSOMAL PROTEIN N"/>
    <property type="match status" value="1"/>
</dbReference>
<dbReference type="Gene3D" id="3.40.50.300">
    <property type="entry name" value="P-loop containing nucleotide triphosphate hydrolases"/>
    <property type="match status" value="2"/>
</dbReference>
<keyword evidence="6" id="KW-0347">Helicase</keyword>
<evidence type="ECO:0000256" key="12">
    <source>
        <dbReference type="ARBA" id="ARBA00048988"/>
    </source>
</evidence>
<name>A0A382TLH7_9ZZZZ</name>
<evidence type="ECO:0000256" key="9">
    <source>
        <dbReference type="ARBA" id="ARBA00023125"/>
    </source>
</evidence>
<reference evidence="14" key="1">
    <citation type="submission" date="2018-05" db="EMBL/GenBank/DDBJ databases">
        <authorList>
            <person name="Lanie J.A."/>
            <person name="Ng W.-L."/>
            <person name="Kazmierczak K.M."/>
            <person name="Andrzejewski T.M."/>
            <person name="Davidsen T.M."/>
            <person name="Wayne K.J."/>
            <person name="Tettelin H."/>
            <person name="Glass J.I."/>
            <person name="Rusch D."/>
            <person name="Podicherti R."/>
            <person name="Tsui H.-C.T."/>
            <person name="Winkler M.E."/>
        </authorList>
    </citation>
    <scope>NUCLEOTIDE SEQUENCE</scope>
</reference>
<dbReference type="GO" id="GO:0046872">
    <property type="term" value="F:metal ion binding"/>
    <property type="evidence" value="ECO:0007669"/>
    <property type="project" value="UniProtKB-KW"/>
</dbReference>
<proteinExistence type="predicted"/>
<feature type="non-terminal residue" evidence="14">
    <location>
        <position position="1"/>
    </location>
</feature>
<dbReference type="SUPFAM" id="SSF52540">
    <property type="entry name" value="P-loop containing nucleoside triphosphate hydrolases"/>
    <property type="match status" value="2"/>
</dbReference>
<dbReference type="GO" id="GO:0016787">
    <property type="term" value="F:hydrolase activity"/>
    <property type="evidence" value="ECO:0007669"/>
    <property type="project" value="UniProtKB-KW"/>
</dbReference>
<keyword evidence="4" id="KW-0547">Nucleotide-binding</keyword>
<dbReference type="InterPro" id="IPR014001">
    <property type="entry name" value="Helicase_ATP-bd"/>
</dbReference>
<evidence type="ECO:0000256" key="1">
    <source>
        <dbReference type="ARBA" id="ARBA00022515"/>
    </source>
</evidence>
<accession>A0A382TLH7</accession>
<keyword evidence="2" id="KW-0235">DNA replication</keyword>
<keyword evidence="8" id="KW-0067">ATP-binding</keyword>
<keyword evidence="10" id="KW-0413">Isomerase</keyword>
<evidence type="ECO:0000256" key="7">
    <source>
        <dbReference type="ARBA" id="ARBA00022833"/>
    </source>
</evidence>
<evidence type="ECO:0000256" key="4">
    <source>
        <dbReference type="ARBA" id="ARBA00022741"/>
    </source>
</evidence>
<dbReference type="Pfam" id="PF00270">
    <property type="entry name" value="DEAD"/>
    <property type="match status" value="1"/>
</dbReference>
<evidence type="ECO:0000256" key="6">
    <source>
        <dbReference type="ARBA" id="ARBA00022806"/>
    </source>
</evidence>
<keyword evidence="5" id="KW-0378">Hydrolase</keyword>
<evidence type="ECO:0000256" key="3">
    <source>
        <dbReference type="ARBA" id="ARBA00022723"/>
    </source>
</evidence>
<keyword evidence="7" id="KW-0862">Zinc</keyword>
<dbReference type="SMART" id="SM00487">
    <property type="entry name" value="DEXDc"/>
    <property type="match status" value="1"/>
</dbReference>
<feature type="domain" description="Helicase ATP-binding" evidence="13">
    <location>
        <begin position="1"/>
        <end position="155"/>
    </location>
</feature>
<dbReference type="PANTHER" id="PTHR30580:SF0">
    <property type="entry name" value="PRIMOSOMAL PROTEIN N"/>
    <property type="match status" value="1"/>
</dbReference>
<gene>
    <name evidence="14" type="ORF">METZ01_LOCUS375774</name>
</gene>
<dbReference type="AlphaFoldDB" id="A0A382TLH7"/>
<keyword evidence="3" id="KW-0479">Metal-binding</keyword>
<evidence type="ECO:0000259" key="13">
    <source>
        <dbReference type="PROSITE" id="PS51192"/>
    </source>
</evidence>
<dbReference type="InterPro" id="IPR001650">
    <property type="entry name" value="Helicase_C-like"/>
</dbReference>
<dbReference type="GO" id="GO:0003677">
    <property type="term" value="F:DNA binding"/>
    <property type="evidence" value="ECO:0007669"/>
    <property type="project" value="UniProtKB-KW"/>
</dbReference>
<evidence type="ECO:0000256" key="8">
    <source>
        <dbReference type="ARBA" id="ARBA00022840"/>
    </source>
</evidence>
<dbReference type="GO" id="GO:0006310">
    <property type="term" value="P:DNA recombination"/>
    <property type="evidence" value="ECO:0007669"/>
    <property type="project" value="TreeGrafter"/>
</dbReference>
<dbReference type="GO" id="GO:0006302">
    <property type="term" value="P:double-strand break repair"/>
    <property type="evidence" value="ECO:0007669"/>
    <property type="project" value="TreeGrafter"/>
</dbReference>
<dbReference type="InterPro" id="IPR027417">
    <property type="entry name" value="P-loop_NTPase"/>
</dbReference>
<comment type="catalytic activity">
    <reaction evidence="12">
        <text>ATP + H2O = ADP + phosphate + H(+)</text>
        <dbReference type="Rhea" id="RHEA:13065"/>
        <dbReference type="ChEBI" id="CHEBI:15377"/>
        <dbReference type="ChEBI" id="CHEBI:15378"/>
        <dbReference type="ChEBI" id="CHEBI:30616"/>
        <dbReference type="ChEBI" id="CHEBI:43474"/>
        <dbReference type="ChEBI" id="CHEBI:456216"/>
        <dbReference type="EC" id="5.6.2.4"/>
    </reaction>
</comment>